<accession>L9WI56</accession>
<feature type="transmembrane region" description="Helical" evidence="2">
    <location>
        <begin position="250"/>
        <end position="270"/>
    </location>
</feature>
<evidence type="ECO:0000256" key="1">
    <source>
        <dbReference type="SAM" id="MobiDB-lite"/>
    </source>
</evidence>
<keyword evidence="2" id="KW-0472">Membrane</keyword>
<feature type="region of interest" description="Disordered" evidence="1">
    <location>
        <begin position="344"/>
        <end position="384"/>
    </location>
</feature>
<dbReference type="Proteomes" id="UP000011602">
    <property type="component" value="Unassembled WGS sequence"/>
</dbReference>
<keyword evidence="2" id="KW-0812">Transmembrane</keyword>
<feature type="compositionally biased region" description="Basic and acidic residues" evidence="1">
    <location>
        <begin position="375"/>
        <end position="384"/>
    </location>
</feature>
<feature type="transmembrane region" description="Helical" evidence="2">
    <location>
        <begin position="21"/>
        <end position="45"/>
    </location>
</feature>
<dbReference type="eggNOG" id="arCOG01334">
    <property type="taxonomic scope" value="Archaea"/>
</dbReference>
<feature type="compositionally biased region" description="Low complexity" evidence="1">
    <location>
        <begin position="361"/>
        <end position="370"/>
    </location>
</feature>
<protein>
    <recommendedName>
        <fullName evidence="5">Peptidase</fullName>
    </recommendedName>
</protein>
<feature type="transmembrane region" description="Helical" evidence="2">
    <location>
        <begin position="57"/>
        <end position="83"/>
    </location>
</feature>
<evidence type="ECO:0008006" key="5">
    <source>
        <dbReference type="Google" id="ProtNLM"/>
    </source>
</evidence>
<keyword evidence="4" id="KW-1185">Reference proteome</keyword>
<feature type="transmembrane region" description="Helical" evidence="2">
    <location>
        <begin position="276"/>
        <end position="293"/>
    </location>
</feature>
<dbReference type="RefSeq" id="WP_007261463.1">
    <property type="nucleotide sequence ID" value="NZ_AOHZ01000100.1"/>
</dbReference>
<keyword evidence="2" id="KW-1133">Transmembrane helix</keyword>
<gene>
    <name evidence="3" type="ORF">C493_21076</name>
</gene>
<dbReference type="EMBL" id="AOHZ01000100">
    <property type="protein sequence ID" value="ELY49129.1"/>
    <property type="molecule type" value="Genomic_DNA"/>
</dbReference>
<dbReference type="STRING" id="1227499.C493_21076"/>
<evidence type="ECO:0000256" key="2">
    <source>
        <dbReference type="SAM" id="Phobius"/>
    </source>
</evidence>
<evidence type="ECO:0000313" key="3">
    <source>
        <dbReference type="EMBL" id="ELY49129.1"/>
    </source>
</evidence>
<name>L9WI56_9EURY</name>
<feature type="transmembrane region" description="Helical" evidence="2">
    <location>
        <begin position="134"/>
        <end position="153"/>
    </location>
</feature>
<comment type="caution">
    <text evidence="3">The sequence shown here is derived from an EMBL/GenBank/DDBJ whole genome shotgun (WGS) entry which is preliminary data.</text>
</comment>
<reference evidence="3 4" key="1">
    <citation type="journal article" date="2014" name="PLoS Genet.">
        <title>Phylogenetically driven sequencing of extremely halophilic archaea reveals strategies for static and dynamic osmo-response.</title>
        <authorList>
            <person name="Becker E.A."/>
            <person name="Seitzer P.M."/>
            <person name="Tritt A."/>
            <person name="Larsen D."/>
            <person name="Krusor M."/>
            <person name="Yao A.I."/>
            <person name="Wu D."/>
            <person name="Madern D."/>
            <person name="Eisen J.A."/>
            <person name="Darling A.E."/>
            <person name="Facciotti M.T."/>
        </authorList>
    </citation>
    <scope>NUCLEOTIDE SEQUENCE [LARGE SCALE GENOMIC DNA]</scope>
    <source>
        <strain evidence="3 4">JCM 12255</strain>
    </source>
</reference>
<organism evidence="3 4">
    <name type="scientific">Natronolimnohabitans innermongolicus JCM 12255</name>
    <dbReference type="NCBI Taxonomy" id="1227499"/>
    <lineage>
        <taxon>Archaea</taxon>
        <taxon>Methanobacteriati</taxon>
        <taxon>Methanobacteriota</taxon>
        <taxon>Stenosarchaea group</taxon>
        <taxon>Halobacteria</taxon>
        <taxon>Halobacteriales</taxon>
        <taxon>Natrialbaceae</taxon>
        <taxon>Natronolimnohabitans</taxon>
    </lineage>
</organism>
<dbReference type="AlphaFoldDB" id="L9WI56"/>
<proteinExistence type="predicted"/>
<evidence type="ECO:0000313" key="4">
    <source>
        <dbReference type="Proteomes" id="UP000011602"/>
    </source>
</evidence>
<sequence length="384" mass="41286">MATGIVRLQQRLEASADEVQTNLVLLRVLVIAFALGSLLLTHWLLPPVETVGDGVPAVVGAIGTALVAALSFTVTGMISLFLINRAFRPALAEVDGVELSDRTRRRNLQRWVVAPTLFGGILVLELSTADAVPYGTGILLVGGSLLGVGYYHLATRIDRRNVRTWNSVRDATADERALIERCYDRFGRTAGPSYVFDIDERSQPLIATNVPGDSDPSIWIEDAFLEELTETELTVMLAQADEQARAHASAYAHLFVGILVSGVLVVGWLLATVQSIPLAVVAAVLAVAGCSVANRRQEAATFRADDLASDHCGAETVRTVYNEYGHQFSGPLSVELSRRIERLEERIDEDNPAQSNSAPVGSDASAGSPDPDADTDSHPESDDD</sequence>
<feature type="transmembrane region" description="Helical" evidence="2">
    <location>
        <begin position="111"/>
        <end position="128"/>
    </location>
</feature>